<keyword evidence="7 8" id="KW-0472">Membrane</keyword>
<dbReference type="HOGENOM" id="CLU_001265_47_1_7"/>
<dbReference type="PANTHER" id="PTHR43124">
    <property type="entry name" value="PURINE EFFLUX PUMP PBUE"/>
    <property type="match status" value="1"/>
</dbReference>
<dbReference type="SUPFAM" id="SSF103473">
    <property type="entry name" value="MFS general substrate transporter"/>
    <property type="match status" value="1"/>
</dbReference>
<evidence type="ECO:0000256" key="4">
    <source>
        <dbReference type="ARBA" id="ARBA00022475"/>
    </source>
</evidence>
<keyword evidence="6 8" id="KW-1133">Transmembrane helix</keyword>
<dbReference type="InterPro" id="IPR020846">
    <property type="entry name" value="MFS_dom"/>
</dbReference>
<comment type="similarity">
    <text evidence="2">Belongs to the major facilitator superfamily. Bcr/CmlA family.</text>
</comment>
<evidence type="ECO:0000313" key="11">
    <source>
        <dbReference type="Proteomes" id="UP000001935"/>
    </source>
</evidence>
<reference evidence="10" key="1">
    <citation type="submission" date="2006-01" db="EMBL/GenBank/DDBJ databases">
        <title>Complete sequence of Anaeromyxobacter dehalogenans 2CP-C.</title>
        <authorList>
            <consortium name="US DOE Joint Genome Institute"/>
            <person name="Copeland A."/>
            <person name="Lucas S."/>
            <person name="Lapidus A."/>
            <person name="Barry K."/>
            <person name="Detter J.C."/>
            <person name="Glavina T."/>
            <person name="Hammon N."/>
            <person name="Israni S."/>
            <person name="Pitluck S."/>
            <person name="Brettin T."/>
            <person name="Bruce D."/>
            <person name="Han C."/>
            <person name="Tapia R."/>
            <person name="Gilna P."/>
            <person name="Kiss H."/>
            <person name="Schmutz J."/>
            <person name="Larimer F."/>
            <person name="Land M."/>
            <person name="Kyrpides N."/>
            <person name="Anderson I."/>
            <person name="Sanford R.A."/>
            <person name="Ritalahti K.M."/>
            <person name="Thomas H.S."/>
            <person name="Kirby J.R."/>
            <person name="Zhulin I.B."/>
            <person name="Loeffler F.E."/>
            <person name="Richardson P."/>
        </authorList>
    </citation>
    <scope>NUCLEOTIDE SEQUENCE</scope>
    <source>
        <strain evidence="10">2CP-C</strain>
    </source>
</reference>
<dbReference type="InterPro" id="IPR011701">
    <property type="entry name" value="MFS"/>
</dbReference>
<feature type="transmembrane region" description="Helical" evidence="8">
    <location>
        <begin position="120"/>
        <end position="141"/>
    </location>
</feature>
<dbReference type="CDD" id="cd17320">
    <property type="entry name" value="MFS_MdfA_MDR_like"/>
    <property type="match status" value="1"/>
</dbReference>
<feature type="domain" description="Major facilitator superfamily (MFS) profile" evidence="9">
    <location>
        <begin position="29"/>
        <end position="415"/>
    </location>
</feature>
<evidence type="ECO:0000256" key="8">
    <source>
        <dbReference type="SAM" id="Phobius"/>
    </source>
</evidence>
<dbReference type="InterPro" id="IPR004812">
    <property type="entry name" value="Efflux_drug-R_Bcr/CmlA"/>
</dbReference>
<protein>
    <submittedName>
        <fullName evidence="10">Drug resistance transporter Bcr/CflA subfamily</fullName>
    </submittedName>
</protein>
<feature type="transmembrane region" description="Helical" evidence="8">
    <location>
        <begin position="153"/>
        <end position="177"/>
    </location>
</feature>
<feature type="transmembrane region" description="Helical" evidence="8">
    <location>
        <begin position="62"/>
        <end position="82"/>
    </location>
</feature>
<dbReference type="GO" id="GO:1990961">
    <property type="term" value="P:xenobiotic detoxification by transmembrane export across the plasma membrane"/>
    <property type="evidence" value="ECO:0007669"/>
    <property type="project" value="InterPro"/>
</dbReference>
<evidence type="ECO:0000259" key="9">
    <source>
        <dbReference type="PROSITE" id="PS50850"/>
    </source>
</evidence>
<comment type="subcellular location">
    <subcellularLocation>
        <location evidence="1">Cell membrane</location>
        <topology evidence="1">Multi-pass membrane protein</topology>
    </subcellularLocation>
</comment>
<feature type="transmembrane region" description="Helical" evidence="8">
    <location>
        <begin position="269"/>
        <end position="287"/>
    </location>
</feature>
<evidence type="ECO:0000256" key="2">
    <source>
        <dbReference type="ARBA" id="ARBA00006236"/>
    </source>
</evidence>
<accession>Q2IPM1</accession>
<dbReference type="NCBIfam" id="TIGR00710">
    <property type="entry name" value="efflux_Bcr_CflA"/>
    <property type="match status" value="1"/>
</dbReference>
<sequence length="426" mass="44862">MSAAAGGATPRPRSMPRLVPATARTHGRLAVLLAALSALGPFSTDAYLPSFPEIGRVFGAPAVLVQQTLTAYMVPFSVMTLWQGAISDALGRRRVTLVMLALFALASVGCMLSWRVEALVAFRALQGATAGAGMVIGRAVVRDLLDGAEARRLMSRIALVFAIAPALGPVVGGWLHVWLGWRAVFGFLALFSAALCAWCWRALPETLPPAQRRPLQVRSMLRGYREVLSNRAFLALVAGVTCSFSAVFLYIVAAPVFLLRHLGVGETGFLWLFGPISGGMMIGNWASGALAGRMTNQRTVAWGFGAMAVAALANVLFHALHAPALPWSVLPLVGYVLGTSLAMPSLTLMALDLFPERRGMASSCQAFMQTAGNALVAAALAPLLWGSARTLSLGMAGGLAVGALAFAAYAAIRPREPAREPGRRAA</sequence>
<gene>
    <name evidence="10" type="ordered locus">Adeh_0976</name>
</gene>
<dbReference type="Gene3D" id="1.20.1720.10">
    <property type="entry name" value="Multidrug resistance protein D"/>
    <property type="match status" value="1"/>
</dbReference>
<dbReference type="InterPro" id="IPR050189">
    <property type="entry name" value="MFS_Efflux_Transporters"/>
</dbReference>
<feature type="transmembrane region" description="Helical" evidence="8">
    <location>
        <begin position="299"/>
        <end position="320"/>
    </location>
</feature>
<name>Q2IPM1_ANADE</name>
<dbReference type="eggNOG" id="COG2814">
    <property type="taxonomic scope" value="Bacteria"/>
</dbReference>
<dbReference type="PROSITE" id="PS50850">
    <property type="entry name" value="MFS"/>
    <property type="match status" value="1"/>
</dbReference>
<dbReference type="PANTHER" id="PTHR43124:SF3">
    <property type="entry name" value="CHLORAMPHENICOL EFFLUX PUMP RV0191"/>
    <property type="match status" value="1"/>
</dbReference>
<dbReference type="STRING" id="290397.Adeh_0976"/>
<evidence type="ECO:0000256" key="6">
    <source>
        <dbReference type="ARBA" id="ARBA00022989"/>
    </source>
</evidence>
<keyword evidence="5 8" id="KW-0812">Transmembrane</keyword>
<evidence type="ECO:0000256" key="7">
    <source>
        <dbReference type="ARBA" id="ARBA00023136"/>
    </source>
</evidence>
<evidence type="ECO:0000313" key="10">
    <source>
        <dbReference type="EMBL" id="ABC80751.1"/>
    </source>
</evidence>
<dbReference type="Proteomes" id="UP000001935">
    <property type="component" value="Chromosome"/>
</dbReference>
<evidence type="ECO:0000256" key="1">
    <source>
        <dbReference type="ARBA" id="ARBA00004651"/>
    </source>
</evidence>
<feature type="transmembrane region" description="Helical" evidence="8">
    <location>
        <begin position="332"/>
        <end position="354"/>
    </location>
</feature>
<feature type="transmembrane region" description="Helical" evidence="8">
    <location>
        <begin position="366"/>
        <end position="385"/>
    </location>
</feature>
<dbReference type="Pfam" id="PF07690">
    <property type="entry name" value="MFS_1"/>
    <property type="match status" value="1"/>
</dbReference>
<dbReference type="GO" id="GO:0042910">
    <property type="term" value="F:xenobiotic transmembrane transporter activity"/>
    <property type="evidence" value="ECO:0007669"/>
    <property type="project" value="InterPro"/>
</dbReference>
<dbReference type="GO" id="GO:0005886">
    <property type="term" value="C:plasma membrane"/>
    <property type="evidence" value="ECO:0007669"/>
    <property type="project" value="UniProtKB-SubCell"/>
</dbReference>
<keyword evidence="4" id="KW-1003">Cell membrane</keyword>
<keyword evidence="3" id="KW-0813">Transport</keyword>
<feature type="transmembrane region" description="Helical" evidence="8">
    <location>
        <begin position="232"/>
        <end position="257"/>
    </location>
</feature>
<evidence type="ECO:0000256" key="3">
    <source>
        <dbReference type="ARBA" id="ARBA00022448"/>
    </source>
</evidence>
<dbReference type="AlphaFoldDB" id="Q2IPM1"/>
<proteinExistence type="inferred from homology"/>
<evidence type="ECO:0000256" key="5">
    <source>
        <dbReference type="ARBA" id="ARBA00022692"/>
    </source>
</evidence>
<feature type="transmembrane region" description="Helical" evidence="8">
    <location>
        <begin position="94"/>
        <end position="114"/>
    </location>
</feature>
<dbReference type="KEGG" id="ade:Adeh_0976"/>
<dbReference type="EMBL" id="CP000251">
    <property type="protein sequence ID" value="ABC80751.1"/>
    <property type="molecule type" value="Genomic_DNA"/>
</dbReference>
<organism evidence="10 11">
    <name type="scientific">Anaeromyxobacter dehalogenans (strain 2CP-C)</name>
    <dbReference type="NCBI Taxonomy" id="290397"/>
    <lineage>
        <taxon>Bacteria</taxon>
        <taxon>Pseudomonadati</taxon>
        <taxon>Myxococcota</taxon>
        <taxon>Myxococcia</taxon>
        <taxon>Myxococcales</taxon>
        <taxon>Cystobacterineae</taxon>
        <taxon>Anaeromyxobacteraceae</taxon>
        <taxon>Anaeromyxobacter</taxon>
    </lineage>
</organism>
<feature type="transmembrane region" description="Helical" evidence="8">
    <location>
        <begin position="183"/>
        <end position="203"/>
    </location>
</feature>
<feature type="transmembrane region" description="Helical" evidence="8">
    <location>
        <begin position="391"/>
        <end position="412"/>
    </location>
</feature>
<dbReference type="InterPro" id="IPR036259">
    <property type="entry name" value="MFS_trans_sf"/>
</dbReference>